<sequence length="380" mass="41497">MFSTIPSGAESFLFTSCWKSLVAEGRFLSVTTPARDGEWFDGAFQQAAREAFATARASGITHPLLVGAIPFDTTQPSALFIPRHTHFLERRLLVTASGHLTLETTGQKAVPEKAIFTSMVVNALKAIETGSLNKVVLSRLIDITTARTLQPAALVNRLIALNPGCHHFYLPLSDGTTLIGASPELLLRKSGRHFASQPLAGSARRNLNSPQRDVEIGQKLMQSPKDRHEHQLVIQAMWQRLQPRSITIHLPSQPVPVTTAQLWHLATKIEGEVASEQENSLSLACLLHPTPALSGHPQVAARRLIAQLEPFDRQLFGGLVGWCDEEGNGEWAVCIRCATLAGQRIRLFAGAGIVSASSPQAEWNETEVKFSTMLKVFGLQ</sequence>
<dbReference type="EMBL" id="JXNU01000003">
    <property type="protein sequence ID" value="KKF35164.1"/>
    <property type="molecule type" value="Genomic_DNA"/>
</dbReference>
<dbReference type="STRING" id="65700.SY86_06550"/>
<accession>A0A0M2K892</accession>
<evidence type="ECO:0000313" key="8">
    <source>
        <dbReference type="Proteomes" id="UP000033924"/>
    </source>
</evidence>
<dbReference type="GO" id="GO:0008909">
    <property type="term" value="F:isochorismate synthase activity"/>
    <property type="evidence" value="ECO:0007669"/>
    <property type="project" value="UniProtKB-EC"/>
</dbReference>
<keyword evidence="4" id="KW-0413">Isomerase</keyword>
<evidence type="ECO:0000256" key="2">
    <source>
        <dbReference type="ARBA" id="ARBA00005297"/>
    </source>
</evidence>
<evidence type="ECO:0000256" key="1">
    <source>
        <dbReference type="ARBA" id="ARBA00000799"/>
    </source>
</evidence>
<dbReference type="PANTHER" id="PTHR42839:SF2">
    <property type="entry name" value="ISOCHORISMATE SYNTHASE ENTC"/>
    <property type="match status" value="1"/>
</dbReference>
<evidence type="ECO:0000256" key="4">
    <source>
        <dbReference type="ARBA" id="ARBA00023235"/>
    </source>
</evidence>
<evidence type="ECO:0000259" key="6">
    <source>
        <dbReference type="Pfam" id="PF00425"/>
    </source>
</evidence>
<dbReference type="NCBIfam" id="TIGR00543">
    <property type="entry name" value="isochor_syn"/>
    <property type="match status" value="1"/>
</dbReference>
<feature type="domain" description="Chorismate-utilising enzyme C-terminal" evidence="6">
    <location>
        <begin position="113"/>
        <end position="369"/>
    </location>
</feature>
<name>A0A0M2K892_9GAMM</name>
<dbReference type="InterPro" id="IPR005801">
    <property type="entry name" value="ADC_synthase"/>
</dbReference>
<comment type="similarity">
    <text evidence="2">Belongs to the isochorismate synthase family.</text>
</comment>
<proteinExistence type="inferred from homology"/>
<reference evidence="7 8" key="1">
    <citation type="submission" date="2015-01" db="EMBL/GenBank/DDBJ databases">
        <title>Erwinia tracheiphila.</title>
        <authorList>
            <person name="Shapiro L.R."/>
        </authorList>
    </citation>
    <scope>NUCLEOTIDE SEQUENCE [LARGE SCALE GENOMIC DNA]</scope>
    <source>
        <strain evidence="7 8">BuffGH</strain>
    </source>
</reference>
<keyword evidence="8" id="KW-1185">Reference proteome</keyword>
<dbReference type="PATRIC" id="fig|65700.7.peg.1653"/>
<dbReference type="AlphaFoldDB" id="A0A0M2K892"/>
<dbReference type="SUPFAM" id="SSF56322">
    <property type="entry name" value="ADC synthase"/>
    <property type="match status" value="1"/>
</dbReference>
<dbReference type="EC" id="5.4.4.2" evidence="3"/>
<gene>
    <name evidence="7" type="ORF">SY86_06550</name>
</gene>
<dbReference type="Proteomes" id="UP000033924">
    <property type="component" value="Unassembled WGS sequence"/>
</dbReference>
<evidence type="ECO:0000256" key="5">
    <source>
        <dbReference type="ARBA" id="ARBA00041564"/>
    </source>
</evidence>
<dbReference type="Gene3D" id="3.60.120.10">
    <property type="entry name" value="Anthranilate synthase"/>
    <property type="match status" value="1"/>
</dbReference>
<dbReference type="Pfam" id="PF00425">
    <property type="entry name" value="Chorismate_bind"/>
    <property type="match status" value="1"/>
</dbReference>
<dbReference type="InterPro" id="IPR015890">
    <property type="entry name" value="Chorismate_C"/>
</dbReference>
<evidence type="ECO:0000256" key="3">
    <source>
        <dbReference type="ARBA" id="ARBA00012824"/>
    </source>
</evidence>
<dbReference type="RefSeq" id="WP_016189909.1">
    <property type="nucleotide sequence ID" value="NZ_CP089932.1"/>
</dbReference>
<dbReference type="PANTHER" id="PTHR42839">
    <property type="entry name" value="ISOCHORISMATE SYNTHASE ENTC"/>
    <property type="match status" value="1"/>
</dbReference>
<evidence type="ECO:0000313" key="7">
    <source>
        <dbReference type="EMBL" id="KKF35164.1"/>
    </source>
</evidence>
<organism evidence="7 8">
    <name type="scientific">Erwinia tracheiphila</name>
    <dbReference type="NCBI Taxonomy" id="65700"/>
    <lineage>
        <taxon>Bacteria</taxon>
        <taxon>Pseudomonadati</taxon>
        <taxon>Pseudomonadota</taxon>
        <taxon>Gammaproteobacteria</taxon>
        <taxon>Enterobacterales</taxon>
        <taxon>Erwiniaceae</taxon>
        <taxon>Erwinia</taxon>
    </lineage>
</organism>
<comment type="catalytic activity">
    <reaction evidence="1">
        <text>chorismate = isochorismate</text>
        <dbReference type="Rhea" id="RHEA:18985"/>
        <dbReference type="ChEBI" id="CHEBI:29748"/>
        <dbReference type="ChEBI" id="CHEBI:29780"/>
        <dbReference type="EC" id="5.4.4.2"/>
    </reaction>
</comment>
<protein>
    <recommendedName>
        <fullName evidence="3">isochorismate synthase</fullName>
        <ecNumber evidence="3">5.4.4.2</ecNumber>
    </recommendedName>
    <alternativeName>
        <fullName evidence="5">Isochorismate mutase</fullName>
    </alternativeName>
</protein>
<dbReference type="InterPro" id="IPR004561">
    <property type="entry name" value="IsoChor_synthase"/>
</dbReference>
<comment type="caution">
    <text evidence="7">The sequence shown here is derived from an EMBL/GenBank/DDBJ whole genome shotgun (WGS) entry which is preliminary data.</text>
</comment>